<protein>
    <recommendedName>
        <fullName evidence="2">Prolyl 4-hydroxylase alpha subunit Fe(2+) 2OG dioxygenase domain-containing protein</fullName>
    </recommendedName>
</protein>
<sequence length="164" mass="19245">VIFDGTRAGDKTGKDLLGKLRVFINKDNCDDFPELNKLVQEMRSRECTEIISQMIGRDLSNSFVRLEVIADKDGFWLEPHCDIKEKLMSSILFVNRYGENENLGTDFYTPDMKVAKTIPYKNNYGYIFTAEKDSWHGLEKKKIRKERRCLQLNYVTFETDWLVK</sequence>
<dbReference type="Gene3D" id="2.60.120.620">
    <property type="entry name" value="q2cbj1_9rhob like domain"/>
    <property type="match status" value="1"/>
</dbReference>
<evidence type="ECO:0000313" key="1">
    <source>
        <dbReference type="EMBL" id="SVA40850.1"/>
    </source>
</evidence>
<feature type="non-terminal residue" evidence="1">
    <location>
        <position position="1"/>
    </location>
</feature>
<reference evidence="1" key="1">
    <citation type="submission" date="2018-05" db="EMBL/GenBank/DDBJ databases">
        <authorList>
            <person name="Lanie J.A."/>
            <person name="Ng W.-L."/>
            <person name="Kazmierczak K.M."/>
            <person name="Andrzejewski T.M."/>
            <person name="Davidsen T.M."/>
            <person name="Wayne K.J."/>
            <person name="Tettelin H."/>
            <person name="Glass J.I."/>
            <person name="Rusch D."/>
            <person name="Podicherti R."/>
            <person name="Tsui H.-C.T."/>
            <person name="Winkler M.E."/>
        </authorList>
    </citation>
    <scope>NUCLEOTIDE SEQUENCE</scope>
</reference>
<accession>A0A381VKM9</accession>
<name>A0A381VKM9_9ZZZZ</name>
<proteinExistence type="predicted"/>
<gene>
    <name evidence="1" type="ORF">METZ01_LOCUS93704</name>
</gene>
<dbReference type="AlphaFoldDB" id="A0A381VKM9"/>
<dbReference type="EMBL" id="UINC01009094">
    <property type="protein sequence ID" value="SVA40850.1"/>
    <property type="molecule type" value="Genomic_DNA"/>
</dbReference>
<evidence type="ECO:0008006" key="2">
    <source>
        <dbReference type="Google" id="ProtNLM"/>
    </source>
</evidence>
<organism evidence="1">
    <name type="scientific">marine metagenome</name>
    <dbReference type="NCBI Taxonomy" id="408172"/>
    <lineage>
        <taxon>unclassified sequences</taxon>
        <taxon>metagenomes</taxon>
        <taxon>ecological metagenomes</taxon>
    </lineage>
</organism>